<dbReference type="PROSITE" id="PS50880">
    <property type="entry name" value="TOPRIM"/>
    <property type="match status" value="1"/>
</dbReference>
<evidence type="ECO:0000313" key="16">
    <source>
        <dbReference type="Proteomes" id="UP001595457"/>
    </source>
</evidence>
<dbReference type="InterPro" id="IPR000565">
    <property type="entry name" value="Topo_IIA_B"/>
</dbReference>
<dbReference type="Gene3D" id="3.40.50.670">
    <property type="match status" value="2"/>
</dbReference>
<keyword evidence="5 13" id="KW-0963">Cytoplasm</keyword>
<dbReference type="Pfam" id="PF00986">
    <property type="entry name" value="DNA_gyraseB_C"/>
    <property type="match status" value="1"/>
</dbReference>
<dbReference type="SUPFAM" id="SSF54211">
    <property type="entry name" value="Ribosomal protein S5 domain 2-like"/>
    <property type="match status" value="1"/>
</dbReference>
<dbReference type="Proteomes" id="UP001595457">
    <property type="component" value="Unassembled WGS sequence"/>
</dbReference>
<dbReference type="InterPro" id="IPR036890">
    <property type="entry name" value="HATPase_C_sf"/>
</dbReference>
<dbReference type="NCBIfam" id="NF011501">
    <property type="entry name" value="PRK14939.1"/>
    <property type="match status" value="1"/>
</dbReference>
<evidence type="ECO:0000256" key="12">
    <source>
        <dbReference type="ARBA" id="ARBA00023235"/>
    </source>
</evidence>
<evidence type="ECO:0000256" key="10">
    <source>
        <dbReference type="ARBA" id="ARBA00023029"/>
    </source>
</evidence>
<dbReference type="PRINTS" id="PR01159">
    <property type="entry name" value="DNAGYRASEB"/>
</dbReference>
<protein>
    <recommendedName>
        <fullName evidence="4 13">DNA gyrase subunit B</fullName>
        <ecNumber evidence="3 13">5.6.2.2</ecNumber>
    </recommendedName>
</protein>
<sequence length="806" mass="89908">MSENQTYDSSSIKVLKGLDAVRKRPGMYIGDTDDGTGLHHMVFEVVDNSIDEALAGHCTDISITIHTDESITVRDNGRGIPVDLHKEEGVSAAEVIMTVLHAGGKFDDNSYKVSGGLHGVGVSVVNALSEELILTIRREGKVWEQTYVHGVPQAPLAAVGDTEGTGTQIHFKPSAETFQNIHFSWDILAKRLRELSFLNSGVGIVLKDERSGKEELFKYEGGLRAFVDYLNTNKNAVSQVFHFNMQREEDGVGVEVALQWNDGFNENILCFTNNIPQRDGGTHLAGFRSALTRNLNAYIEQEGLAKKHKVATTGDDAREGLTAIISVKVPDPKFSSQTKDKLVSSEVKTAVEQEMGKYFGDFLLENPNEAKAVVGKMIDAARAREAARKAREMTRRKGALDIAGLPGKLADCQEKDPALSELYIVEGDSAGGSAKQGRNRRTQAILPLKGKILNVEKARFDKMLSSAEVGTLITALGCGIGREEYNIEKLRYHNIIIMTDADVDGSHIRTLLLTFFFRQMPELIERGYIYIAQPPLYKVKKGKQEQYIKDDEAMEEYMTQSALEEASLHVNESAPGLSGAALEKLVNDYRMVMKTLARLSRLYPQELTEHFVYLPRVGIEQLADQAAMQAWLDRLQTRLKTAEKSGLTYKANLREDRERRLWLPEVEMVAHGLSSYVTFNRDFFASNDYRTVTALGEQLNNLLEEGAYVQRGERKKPVGSFKEALAWLMAESTKRHSIQRYKGLGEMNPEQLWETTMDPSVRRMLKVTIEDAIAADQIFNTLMGDAVEPRRDFIESNALAVSNLDV</sequence>
<dbReference type="CDD" id="cd16928">
    <property type="entry name" value="HATPase_GyrB-like"/>
    <property type="match status" value="1"/>
</dbReference>
<feature type="binding site" evidence="13">
    <location>
        <position position="500"/>
    </location>
    <ligand>
        <name>Mg(2+)</name>
        <dbReference type="ChEBI" id="CHEBI:18420"/>
        <label>2</label>
    </ligand>
</feature>
<name>A0ABV7AP74_9GAMM</name>
<dbReference type="InterPro" id="IPR014721">
    <property type="entry name" value="Ribsml_uS5_D2-typ_fold_subgr"/>
</dbReference>
<keyword evidence="7 13" id="KW-0547">Nucleotide-binding</keyword>
<keyword evidence="12 13" id="KW-0413">Isomerase</keyword>
<feature type="site" description="Interaction with DNA" evidence="13">
    <location>
        <position position="454"/>
    </location>
</feature>
<gene>
    <name evidence="13 15" type="primary">gyrB</name>
    <name evidence="15" type="ORF">ACFOJE_03395</name>
</gene>
<reference evidence="16" key="1">
    <citation type="journal article" date="2019" name="Int. J. Syst. Evol. Microbiol.">
        <title>The Global Catalogue of Microorganisms (GCM) 10K type strain sequencing project: providing services to taxonomists for standard genome sequencing and annotation.</title>
        <authorList>
            <consortium name="The Broad Institute Genomics Platform"/>
            <consortium name="The Broad Institute Genome Sequencing Center for Infectious Disease"/>
            <person name="Wu L."/>
            <person name="Ma J."/>
        </authorList>
    </citation>
    <scope>NUCLEOTIDE SEQUENCE [LARGE SCALE GENOMIC DNA]</scope>
    <source>
        <strain evidence="16">KCTC 62195</strain>
    </source>
</reference>
<comment type="caution">
    <text evidence="15">The sequence shown here is derived from an EMBL/GenBank/DDBJ whole genome shotgun (WGS) entry which is preliminary data.</text>
</comment>
<evidence type="ECO:0000256" key="4">
    <source>
        <dbReference type="ARBA" id="ARBA00019166"/>
    </source>
</evidence>
<feature type="site" description="Interaction with DNA" evidence="13">
    <location>
        <position position="451"/>
    </location>
</feature>
<evidence type="ECO:0000256" key="2">
    <source>
        <dbReference type="ARBA" id="ARBA00010708"/>
    </source>
</evidence>
<dbReference type="InterPro" id="IPR001241">
    <property type="entry name" value="Topo_IIA"/>
</dbReference>
<evidence type="ECO:0000313" key="15">
    <source>
        <dbReference type="EMBL" id="MFC2971264.1"/>
    </source>
</evidence>
<dbReference type="PRINTS" id="PR00418">
    <property type="entry name" value="TPI2FAMILY"/>
</dbReference>
<keyword evidence="6 13" id="KW-0479">Metal-binding</keyword>
<dbReference type="GO" id="GO:0003918">
    <property type="term" value="F:DNA topoisomerase type II (double strand cut, ATP-hydrolyzing) activity"/>
    <property type="evidence" value="ECO:0007669"/>
    <property type="project" value="UniProtKB-EC"/>
</dbReference>
<dbReference type="InterPro" id="IPR002288">
    <property type="entry name" value="DNA_gyrase_B_C"/>
</dbReference>
<evidence type="ECO:0000259" key="14">
    <source>
        <dbReference type="PROSITE" id="PS50880"/>
    </source>
</evidence>
<dbReference type="InterPro" id="IPR013759">
    <property type="entry name" value="Topo_IIA_B_C"/>
</dbReference>
<evidence type="ECO:0000256" key="9">
    <source>
        <dbReference type="ARBA" id="ARBA00022842"/>
    </source>
</evidence>
<dbReference type="EC" id="5.6.2.2" evidence="3 13"/>
<dbReference type="InterPro" id="IPR006171">
    <property type="entry name" value="TOPRIM_dom"/>
</dbReference>
<dbReference type="Pfam" id="PF02518">
    <property type="entry name" value="HATPase_c"/>
    <property type="match status" value="1"/>
</dbReference>
<dbReference type="InterPro" id="IPR034160">
    <property type="entry name" value="TOPRIM_GyrB"/>
</dbReference>
<dbReference type="Pfam" id="PF18053">
    <property type="entry name" value="GyrB_insert"/>
    <property type="match status" value="1"/>
</dbReference>
<keyword evidence="16" id="KW-1185">Reference proteome</keyword>
<feature type="binding site" evidence="13">
    <location>
        <position position="426"/>
    </location>
    <ligand>
        <name>Mg(2+)</name>
        <dbReference type="ChEBI" id="CHEBI:18420"/>
        <label>1</label>
        <note>catalytic</note>
    </ligand>
</feature>
<comment type="subunit">
    <text evidence="13">Heterotetramer, composed of two GyrA and two GyrB chains. In the heterotetramer, GyrA contains the active site tyrosine that forms a transient covalent intermediate with DNA, while GyrB binds cofactors and catalyzes ATP hydrolysis.</text>
</comment>
<comment type="catalytic activity">
    <reaction evidence="1 13">
        <text>ATP-dependent breakage, passage and rejoining of double-stranded DNA.</text>
        <dbReference type="EC" id="5.6.2.2"/>
    </reaction>
</comment>
<evidence type="ECO:0000256" key="11">
    <source>
        <dbReference type="ARBA" id="ARBA00023125"/>
    </source>
</evidence>
<comment type="miscellaneous">
    <text evidence="13">Few gyrases are as efficient as E.coli at forming negative supercoils. Not all organisms have 2 type II topoisomerases; in organisms with a single type II topoisomerase this enzyme also has to decatenate newly replicated chromosomes.</text>
</comment>
<evidence type="ECO:0000256" key="1">
    <source>
        <dbReference type="ARBA" id="ARBA00000185"/>
    </source>
</evidence>
<dbReference type="EMBL" id="JBHRSJ010000005">
    <property type="protein sequence ID" value="MFC2971264.1"/>
    <property type="molecule type" value="Genomic_DNA"/>
</dbReference>
<evidence type="ECO:0000256" key="13">
    <source>
        <dbReference type="HAMAP-Rule" id="MF_01898"/>
    </source>
</evidence>
<dbReference type="InterPro" id="IPR013760">
    <property type="entry name" value="Topo_IIA-like_dom_sf"/>
</dbReference>
<evidence type="ECO:0000256" key="8">
    <source>
        <dbReference type="ARBA" id="ARBA00022840"/>
    </source>
</evidence>
<dbReference type="InterPro" id="IPR013506">
    <property type="entry name" value="Topo_IIA_bsu_dom2"/>
</dbReference>
<dbReference type="Gene3D" id="3.30.565.10">
    <property type="entry name" value="Histidine kinase-like ATPase, C-terminal domain"/>
    <property type="match status" value="1"/>
</dbReference>
<dbReference type="Gene3D" id="3.30.230.10">
    <property type="match status" value="1"/>
</dbReference>
<organism evidence="15 16">
    <name type="scientific">Azotobacter bryophylli</name>
    <dbReference type="NCBI Taxonomy" id="1986537"/>
    <lineage>
        <taxon>Bacteria</taxon>
        <taxon>Pseudomonadati</taxon>
        <taxon>Pseudomonadota</taxon>
        <taxon>Gammaproteobacteria</taxon>
        <taxon>Pseudomonadales</taxon>
        <taxon>Pseudomonadaceae</taxon>
        <taxon>Azotobacter</taxon>
    </lineage>
</organism>
<dbReference type="Pfam" id="PF21249">
    <property type="entry name" value="GyrB_hook"/>
    <property type="match status" value="1"/>
</dbReference>
<dbReference type="CDD" id="cd00822">
    <property type="entry name" value="TopoII_Trans_DNA_gyrase"/>
    <property type="match status" value="1"/>
</dbReference>
<dbReference type="NCBIfam" id="NF004189">
    <property type="entry name" value="PRK05644.1"/>
    <property type="match status" value="1"/>
</dbReference>
<dbReference type="HAMAP" id="MF_01898">
    <property type="entry name" value="GyrB"/>
    <property type="match status" value="1"/>
</dbReference>
<comment type="cofactor">
    <cofactor evidence="13">
        <name>Mg(2+)</name>
        <dbReference type="ChEBI" id="CHEBI:18420"/>
    </cofactor>
    <cofactor evidence="13">
        <name>Mn(2+)</name>
        <dbReference type="ChEBI" id="CHEBI:29035"/>
    </cofactor>
    <cofactor evidence="13">
        <name>Ca(2+)</name>
        <dbReference type="ChEBI" id="CHEBI:29108"/>
    </cofactor>
    <text evidence="13">Binds two Mg(2+) per subunit. The magnesium ions form salt bridges with both the protein and the DNA. Can also accept other divalent metal cations, such as Mn(2+) or Ca(2+).</text>
</comment>
<feature type="domain" description="Toprim" evidence="14">
    <location>
        <begin position="420"/>
        <end position="535"/>
    </location>
</feature>
<dbReference type="SMART" id="SM00433">
    <property type="entry name" value="TOP2c"/>
    <property type="match status" value="1"/>
</dbReference>
<dbReference type="PANTHER" id="PTHR45866">
    <property type="entry name" value="DNA GYRASE/TOPOISOMERASE SUBUNIT B"/>
    <property type="match status" value="1"/>
</dbReference>
<keyword evidence="11" id="KW-0238">DNA-binding</keyword>
<dbReference type="PANTHER" id="PTHR45866:SF1">
    <property type="entry name" value="DNA GYRASE SUBUNIT B, MITOCHONDRIAL"/>
    <property type="match status" value="1"/>
</dbReference>
<comment type="similarity">
    <text evidence="2 13">Belongs to the type II topoisomerase GyrB family.</text>
</comment>
<dbReference type="InterPro" id="IPR011557">
    <property type="entry name" value="GyrB"/>
</dbReference>
<dbReference type="Pfam" id="PF00204">
    <property type="entry name" value="DNA_gyraseB"/>
    <property type="match status" value="1"/>
</dbReference>
<comment type="function">
    <text evidence="13">A type II topoisomerase that negatively supercoils closed circular double-stranded (ds) DNA in an ATP-dependent manner to modulate DNA topology and maintain chromosomes in an underwound state. Negative supercoiling favors strand separation, and DNA replication, transcription, recombination and repair, all of which involve strand separation. Also able to catalyze the interconversion of other topological isomers of dsDNA rings, including catenanes and knotted rings. Type II topoisomerases break and join 2 DNA strands simultaneously in an ATP-dependent manner.</text>
</comment>
<dbReference type="InterPro" id="IPR018522">
    <property type="entry name" value="TopoIIA_CS"/>
</dbReference>
<dbReference type="SMART" id="SM00387">
    <property type="entry name" value="HATPase_c"/>
    <property type="match status" value="1"/>
</dbReference>
<dbReference type="SUPFAM" id="SSF55874">
    <property type="entry name" value="ATPase domain of HSP90 chaperone/DNA topoisomerase II/histidine kinase"/>
    <property type="match status" value="1"/>
</dbReference>
<dbReference type="PROSITE" id="PS00177">
    <property type="entry name" value="TOPOISOMERASE_II"/>
    <property type="match status" value="1"/>
</dbReference>
<dbReference type="Pfam" id="PF01751">
    <property type="entry name" value="Toprim"/>
    <property type="match status" value="1"/>
</dbReference>
<comment type="subcellular location">
    <subcellularLocation>
        <location evidence="13">Cytoplasm</location>
    </subcellularLocation>
</comment>
<keyword evidence="9 13" id="KW-0460">Magnesium</keyword>
<evidence type="ECO:0000256" key="5">
    <source>
        <dbReference type="ARBA" id="ARBA00022490"/>
    </source>
</evidence>
<dbReference type="InterPro" id="IPR041423">
    <property type="entry name" value="GyrB_insert"/>
</dbReference>
<proteinExistence type="inferred from homology"/>
<dbReference type="NCBIfam" id="TIGR01059">
    <property type="entry name" value="gyrB"/>
    <property type="match status" value="1"/>
</dbReference>
<dbReference type="InterPro" id="IPR003594">
    <property type="entry name" value="HATPase_dom"/>
</dbReference>
<dbReference type="InterPro" id="IPR020568">
    <property type="entry name" value="Ribosomal_Su5_D2-typ_SF"/>
</dbReference>
<keyword evidence="8 13" id="KW-0067">ATP-binding</keyword>
<dbReference type="CDD" id="cd03366">
    <property type="entry name" value="TOPRIM_TopoIIA_GyrB"/>
    <property type="match status" value="1"/>
</dbReference>
<evidence type="ECO:0000256" key="3">
    <source>
        <dbReference type="ARBA" id="ARBA00012895"/>
    </source>
</evidence>
<dbReference type="InterPro" id="IPR049353">
    <property type="entry name" value="GyrB_hook"/>
</dbReference>
<accession>A0ABV7AP74</accession>
<feature type="binding site" evidence="13">
    <location>
        <position position="502"/>
    </location>
    <ligand>
        <name>Mg(2+)</name>
        <dbReference type="ChEBI" id="CHEBI:18420"/>
        <label>2</label>
    </ligand>
</feature>
<keyword evidence="10 13" id="KW-0799">Topoisomerase</keyword>
<dbReference type="SUPFAM" id="SSF56719">
    <property type="entry name" value="Type II DNA topoisomerase"/>
    <property type="match status" value="1"/>
</dbReference>
<evidence type="ECO:0000256" key="7">
    <source>
        <dbReference type="ARBA" id="ARBA00022741"/>
    </source>
</evidence>
<feature type="binding site" evidence="13">
    <location>
        <position position="500"/>
    </location>
    <ligand>
        <name>Mg(2+)</name>
        <dbReference type="ChEBI" id="CHEBI:18420"/>
        <label>1</label>
        <note>catalytic</note>
    </ligand>
</feature>
<dbReference type="Gene3D" id="3.10.20.690">
    <property type="match status" value="1"/>
</dbReference>
<dbReference type="RefSeq" id="WP_377812853.1">
    <property type="nucleotide sequence ID" value="NZ_JBHRSJ010000005.1"/>
</dbReference>
<evidence type="ECO:0000256" key="6">
    <source>
        <dbReference type="ARBA" id="ARBA00022723"/>
    </source>
</evidence>